<evidence type="ECO:0000313" key="4">
    <source>
        <dbReference type="EMBL" id="OCB90582.1"/>
    </source>
</evidence>
<dbReference type="PANTHER" id="PTHR40465">
    <property type="entry name" value="CHROMOSOME 1, WHOLE GENOME SHOTGUN SEQUENCE"/>
    <property type="match status" value="1"/>
</dbReference>
<reference evidence="4" key="1">
    <citation type="submission" date="2016-06" db="EMBL/GenBank/DDBJ databases">
        <title>Draft Genome sequence of the fungus Inonotus baumii.</title>
        <authorList>
            <person name="Zhu H."/>
            <person name="Lin W."/>
        </authorList>
    </citation>
    <scope>NUCLEOTIDE SEQUENCE</scope>
    <source>
        <strain evidence="4">821</strain>
    </source>
</reference>
<keyword evidence="5" id="KW-1185">Reference proteome</keyword>
<feature type="transmembrane region" description="Helical" evidence="2">
    <location>
        <begin position="203"/>
        <end position="229"/>
    </location>
</feature>
<dbReference type="OrthoDB" id="3263055at2759"/>
<feature type="transmembrane region" description="Helical" evidence="2">
    <location>
        <begin position="170"/>
        <end position="191"/>
    </location>
</feature>
<dbReference type="EMBL" id="LNZH02000125">
    <property type="protein sequence ID" value="OCB90582.1"/>
    <property type="molecule type" value="Genomic_DNA"/>
</dbReference>
<feature type="transmembrane region" description="Helical" evidence="2">
    <location>
        <begin position="96"/>
        <end position="116"/>
    </location>
</feature>
<keyword evidence="2" id="KW-0472">Membrane</keyword>
<accession>A0A9Q5I2N1</accession>
<dbReference type="InterPro" id="IPR045339">
    <property type="entry name" value="DUF6534"/>
</dbReference>
<gene>
    <name evidence="4" type="ORF">A7U60_g2199</name>
</gene>
<name>A0A9Q5I2N1_SANBA</name>
<dbReference type="PANTHER" id="PTHR40465:SF1">
    <property type="entry name" value="DUF6534 DOMAIN-CONTAINING PROTEIN"/>
    <property type="match status" value="1"/>
</dbReference>
<sequence>MASSPAGLDNSLGTSLDDTVGSLYFAAMFSMGLWGAGTVQLYIYYNNYPKDALWLKTYVFTVWFLDTLHQALLIGMSHGYLILGFGNFNILLTLDPLLVCALFVGGVVCVMVQAIFVMRIWKLSERNIFLVIFVASLVVAQFGATCLYFVKAVQADTFKDLMGAMTITRIVNSVTAAADSTIALSLVILLHRTRSGFRRSETTINRLILFTINTGLVTSICAILGLVLGCVLFDTLLFMFFYLSIARLYANSFLAALNSRNSLRRSLIKASSSFGVLNVPPTEVLKTVTRQTNHDDRSPAPLIVEAPNRSEGSTAASQFSDTVADNTISSGSYYSQSLYSVVLDDIERPSNASTPIKSQFPRSSDNWI</sequence>
<protein>
    <recommendedName>
        <fullName evidence="3">DUF6534 domain-containing protein</fullName>
    </recommendedName>
</protein>
<dbReference type="Proteomes" id="UP000757232">
    <property type="component" value="Unassembled WGS sequence"/>
</dbReference>
<feature type="transmembrane region" description="Helical" evidence="2">
    <location>
        <begin position="57"/>
        <end position="76"/>
    </location>
</feature>
<organism evidence="4 5">
    <name type="scientific">Sanghuangporus baumii</name>
    <name type="common">Phellinus baumii</name>
    <dbReference type="NCBI Taxonomy" id="108892"/>
    <lineage>
        <taxon>Eukaryota</taxon>
        <taxon>Fungi</taxon>
        <taxon>Dikarya</taxon>
        <taxon>Basidiomycota</taxon>
        <taxon>Agaricomycotina</taxon>
        <taxon>Agaricomycetes</taxon>
        <taxon>Hymenochaetales</taxon>
        <taxon>Hymenochaetaceae</taxon>
        <taxon>Sanghuangporus</taxon>
    </lineage>
</organism>
<keyword evidence="2" id="KW-1133">Transmembrane helix</keyword>
<feature type="transmembrane region" description="Helical" evidence="2">
    <location>
        <begin position="235"/>
        <end position="257"/>
    </location>
</feature>
<keyword evidence="2" id="KW-0812">Transmembrane</keyword>
<proteinExistence type="predicted"/>
<evidence type="ECO:0000256" key="2">
    <source>
        <dbReference type="SAM" id="Phobius"/>
    </source>
</evidence>
<evidence type="ECO:0000313" key="5">
    <source>
        <dbReference type="Proteomes" id="UP000757232"/>
    </source>
</evidence>
<feature type="region of interest" description="Disordered" evidence="1">
    <location>
        <begin position="289"/>
        <end position="318"/>
    </location>
</feature>
<dbReference type="AlphaFoldDB" id="A0A9Q5I2N1"/>
<feature type="transmembrane region" description="Helical" evidence="2">
    <location>
        <begin position="23"/>
        <end position="45"/>
    </location>
</feature>
<dbReference type="Pfam" id="PF20152">
    <property type="entry name" value="DUF6534"/>
    <property type="match status" value="1"/>
</dbReference>
<feature type="domain" description="DUF6534" evidence="3">
    <location>
        <begin position="175"/>
        <end position="262"/>
    </location>
</feature>
<feature type="transmembrane region" description="Helical" evidence="2">
    <location>
        <begin position="128"/>
        <end position="150"/>
    </location>
</feature>
<evidence type="ECO:0000259" key="3">
    <source>
        <dbReference type="Pfam" id="PF20152"/>
    </source>
</evidence>
<evidence type="ECO:0000256" key="1">
    <source>
        <dbReference type="SAM" id="MobiDB-lite"/>
    </source>
</evidence>
<comment type="caution">
    <text evidence="4">The sequence shown here is derived from an EMBL/GenBank/DDBJ whole genome shotgun (WGS) entry which is preliminary data.</text>
</comment>